<dbReference type="Pfam" id="PF00733">
    <property type="entry name" value="Asn_synthase"/>
    <property type="match status" value="1"/>
</dbReference>
<name>A0ABS4H6W5_9BACL</name>
<keyword evidence="4" id="KW-0547">Nucleotide-binding</keyword>
<keyword evidence="6" id="KW-0028">Amino-acid biosynthesis</keyword>
<accession>A0ABS4H6W5</accession>
<dbReference type="EMBL" id="JAGGKP010000013">
    <property type="protein sequence ID" value="MBP1938283.1"/>
    <property type="molecule type" value="Genomic_DNA"/>
</dbReference>
<dbReference type="InterPro" id="IPR051786">
    <property type="entry name" value="ASN_synthetase/amidase"/>
</dbReference>
<keyword evidence="11" id="KW-1185">Reference proteome</keyword>
<dbReference type="PANTHER" id="PTHR43284">
    <property type="entry name" value="ASPARAGINE SYNTHETASE (GLUTAMINE-HYDROLYZING)"/>
    <property type="match status" value="1"/>
</dbReference>
<dbReference type="PANTHER" id="PTHR43284:SF1">
    <property type="entry name" value="ASPARAGINE SYNTHETASE"/>
    <property type="match status" value="1"/>
</dbReference>
<evidence type="ECO:0000256" key="7">
    <source>
        <dbReference type="ARBA" id="ARBA00022962"/>
    </source>
</evidence>
<dbReference type="Proteomes" id="UP001519273">
    <property type="component" value="Unassembled WGS sequence"/>
</dbReference>
<dbReference type="EC" id="6.3.5.4" evidence="3"/>
<dbReference type="GO" id="GO:0004066">
    <property type="term" value="F:asparagine synthase (glutamine-hydrolyzing) activity"/>
    <property type="evidence" value="ECO:0007669"/>
    <property type="project" value="UniProtKB-EC"/>
</dbReference>
<dbReference type="SUPFAM" id="SSF52402">
    <property type="entry name" value="Adenine nucleotide alpha hydrolases-like"/>
    <property type="match status" value="1"/>
</dbReference>
<dbReference type="PROSITE" id="PS51278">
    <property type="entry name" value="GATASE_TYPE_2"/>
    <property type="match status" value="1"/>
</dbReference>
<comment type="catalytic activity">
    <reaction evidence="8">
        <text>L-aspartate + L-glutamine + ATP + H2O = L-asparagine + L-glutamate + AMP + diphosphate + H(+)</text>
        <dbReference type="Rhea" id="RHEA:12228"/>
        <dbReference type="ChEBI" id="CHEBI:15377"/>
        <dbReference type="ChEBI" id="CHEBI:15378"/>
        <dbReference type="ChEBI" id="CHEBI:29985"/>
        <dbReference type="ChEBI" id="CHEBI:29991"/>
        <dbReference type="ChEBI" id="CHEBI:30616"/>
        <dbReference type="ChEBI" id="CHEBI:33019"/>
        <dbReference type="ChEBI" id="CHEBI:58048"/>
        <dbReference type="ChEBI" id="CHEBI:58359"/>
        <dbReference type="ChEBI" id="CHEBI:456215"/>
        <dbReference type="EC" id="6.3.5.4"/>
    </reaction>
</comment>
<comment type="pathway">
    <text evidence="1">Amino-acid biosynthesis; L-asparagine biosynthesis; L-asparagine from L-aspartate (L-Gln route): step 1/1.</text>
</comment>
<comment type="caution">
    <text evidence="10">The sequence shown here is derived from an EMBL/GenBank/DDBJ whole genome shotgun (WGS) entry which is preliminary data.</text>
</comment>
<proteinExistence type="inferred from homology"/>
<keyword evidence="7" id="KW-0315">Glutamine amidotransferase</keyword>
<reference evidence="10 11" key="1">
    <citation type="submission" date="2021-03" db="EMBL/GenBank/DDBJ databases">
        <title>Genomic Encyclopedia of Type Strains, Phase IV (KMG-IV): sequencing the most valuable type-strain genomes for metagenomic binning, comparative biology and taxonomic classification.</title>
        <authorList>
            <person name="Goeker M."/>
        </authorList>
    </citation>
    <scope>NUCLEOTIDE SEQUENCE [LARGE SCALE GENOMIC DNA]</scope>
    <source>
        <strain evidence="10 11">DSM 23491</strain>
    </source>
</reference>
<keyword evidence="10" id="KW-0436">Ligase</keyword>
<dbReference type="InterPro" id="IPR017932">
    <property type="entry name" value="GATase_2_dom"/>
</dbReference>
<dbReference type="InterPro" id="IPR001962">
    <property type="entry name" value="Asn_synthase"/>
</dbReference>
<evidence type="ECO:0000256" key="3">
    <source>
        <dbReference type="ARBA" id="ARBA00012737"/>
    </source>
</evidence>
<protein>
    <recommendedName>
        <fullName evidence="3">asparagine synthase (glutamine-hydrolyzing)</fullName>
        <ecNumber evidence="3">6.3.5.4</ecNumber>
    </recommendedName>
</protein>
<evidence type="ECO:0000256" key="6">
    <source>
        <dbReference type="ARBA" id="ARBA00022888"/>
    </source>
</evidence>
<dbReference type="InterPro" id="IPR033738">
    <property type="entry name" value="AsnB_N"/>
</dbReference>
<evidence type="ECO:0000256" key="8">
    <source>
        <dbReference type="ARBA" id="ARBA00048741"/>
    </source>
</evidence>
<dbReference type="RefSeq" id="WP_209852488.1">
    <property type="nucleotide sequence ID" value="NZ_CBCRVE010000013.1"/>
</dbReference>
<sequence>MCGITGFIQWNRDLTQDSELLLEMTESLGHRGPDASGTWISGPCAFGHRRLSVMDPENGAQPMITYQEDSVYSIVYNGEIYNAPELRRELIHRGYHFRTHCDTEVLLQSYVEWGPDCLDRLNGIFAFGIWDSMKEHVFFARDRLGVKPLFYSHIEDTFIFGSEPKALLAHPKVEPVVGAEGLAEIFIVGPARTPGHGVYESIKELRAGHAMIYSRSGLKTYAYWSLESAPHEDDAEHTASRLRELLQDTAERQLISDVPVCSLLSGGLDSSALSALAADYYNRTGQGQMSTYSVDYVDNDRHFKTHSFQPDADTPWIKRMVEELNTDHHWIQFDTPELVESLYASTQARDMPGMADVDGSLYLFCKEIKKGATVAISGEAADEIFGGYPWFHREELLNSGTFPWSTAPDMRASLLSPEIREWISPLDYIGDRYSQAVAEVPKLDGETKQQAKMRVMSYLNITRFMPTLLDRKDRMSMAVGLEVRVPYCDHRLVQYVWNIPWEIKTFGGREKGILRKALEGVLPEDVLYRKKSPYPKTHNPSYLAAVKQQLLDILDDPTSPLLPLIDASKIREIASSEGASSHLPWFGQLMSGPQLFAYLSQVNAWLKNYHVTIR</sequence>
<evidence type="ECO:0000256" key="5">
    <source>
        <dbReference type="ARBA" id="ARBA00022840"/>
    </source>
</evidence>
<dbReference type="PIRSF" id="PIRSF001589">
    <property type="entry name" value="Asn_synthetase_glu-h"/>
    <property type="match status" value="1"/>
</dbReference>
<dbReference type="Pfam" id="PF13537">
    <property type="entry name" value="GATase_7"/>
    <property type="match status" value="1"/>
</dbReference>
<dbReference type="InterPro" id="IPR014729">
    <property type="entry name" value="Rossmann-like_a/b/a_fold"/>
</dbReference>
<dbReference type="InterPro" id="IPR029055">
    <property type="entry name" value="Ntn_hydrolases_N"/>
</dbReference>
<keyword evidence="5" id="KW-0067">ATP-binding</keyword>
<evidence type="ECO:0000256" key="2">
    <source>
        <dbReference type="ARBA" id="ARBA00005752"/>
    </source>
</evidence>
<dbReference type="Gene3D" id="3.60.20.10">
    <property type="entry name" value="Glutamine Phosphoribosylpyrophosphate, subunit 1, domain 1"/>
    <property type="match status" value="1"/>
</dbReference>
<comment type="similarity">
    <text evidence="2">Belongs to the asparagine synthetase family.</text>
</comment>
<evidence type="ECO:0000259" key="9">
    <source>
        <dbReference type="PROSITE" id="PS51278"/>
    </source>
</evidence>
<evidence type="ECO:0000256" key="4">
    <source>
        <dbReference type="ARBA" id="ARBA00022741"/>
    </source>
</evidence>
<dbReference type="InterPro" id="IPR006426">
    <property type="entry name" value="Asn_synth_AEB"/>
</dbReference>
<keyword evidence="6" id="KW-0061">Asparagine biosynthesis</keyword>
<dbReference type="Gene3D" id="3.40.50.620">
    <property type="entry name" value="HUPs"/>
    <property type="match status" value="1"/>
</dbReference>
<evidence type="ECO:0000256" key="1">
    <source>
        <dbReference type="ARBA" id="ARBA00005187"/>
    </source>
</evidence>
<dbReference type="SUPFAM" id="SSF56235">
    <property type="entry name" value="N-terminal nucleophile aminohydrolases (Ntn hydrolases)"/>
    <property type="match status" value="1"/>
</dbReference>
<gene>
    <name evidence="10" type="ORF">J2Z20_003203</name>
</gene>
<organism evidence="10 11">
    <name type="scientific">Paenibacillus sediminis</name>
    <dbReference type="NCBI Taxonomy" id="664909"/>
    <lineage>
        <taxon>Bacteria</taxon>
        <taxon>Bacillati</taxon>
        <taxon>Bacillota</taxon>
        <taxon>Bacilli</taxon>
        <taxon>Bacillales</taxon>
        <taxon>Paenibacillaceae</taxon>
        <taxon>Paenibacillus</taxon>
    </lineage>
</organism>
<evidence type="ECO:0000313" key="10">
    <source>
        <dbReference type="EMBL" id="MBP1938283.1"/>
    </source>
</evidence>
<evidence type="ECO:0000313" key="11">
    <source>
        <dbReference type="Proteomes" id="UP001519273"/>
    </source>
</evidence>
<feature type="domain" description="Glutamine amidotransferase type-2" evidence="9">
    <location>
        <begin position="2"/>
        <end position="216"/>
    </location>
</feature>
<dbReference type="CDD" id="cd00712">
    <property type="entry name" value="AsnB"/>
    <property type="match status" value="1"/>
</dbReference>
<dbReference type="CDD" id="cd01991">
    <property type="entry name" value="Asn_synthase_B_C"/>
    <property type="match status" value="1"/>
</dbReference>
<dbReference type="NCBIfam" id="TIGR01536">
    <property type="entry name" value="asn_synth_AEB"/>
    <property type="match status" value="1"/>
</dbReference>